<dbReference type="Proteomes" id="UP001303532">
    <property type="component" value="Chromosome"/>
</dbReference>
<protein>
    <submittedName>
        <fullName evidence="1">DUF5694 domain-containing protein</fullName>
    </submittedName>
</protein>
<proteinExistence type="predicted"/>
<evidence type="ECO:0000313" key="1">
    <source>
        <dbReference type="EMBL" id="WOV85617.1"/>
    </source>
</evidence>
<dbReference type="RefSeq" id="WP_323693215.1">
    <property type="nucleotide sequence ID" value="NZ_CP116341.1"/>
</dbReference>
<dbReference type="InterPro" id="IPR043749">
    <property type="entry name" value="DUF5694"/>
</dbReference>
<dbReference type="Pfam" id="PF18950">
    <property type="entry name" value="DUF5694"/>
    <property type="match status" value="1"/>
</dbReference>
<reference evidence="1 2" key="1">
    <citation type="submission" date="2023-01" db="EMBL/GenBank/DDBJ databases">
        <title>Sporosarcina sp. nov., isolated from Korean tranditional fermented seafood 'Jeotgal'.</title>
        <authorList>
            <person name="Yang A.-I."/>
        </authorList>
    </citation>
    <scope>NUCLEOTIDE SEQUENCE [LARGE SCALE GENOMIC DNA]</scope>
    <source>
        <strain evidence="1 2">B2O-1</strain>
    </source>
</reference>
<gene>
    <name evidence="1" type="ORF">PGH26_06690</name>
</gene>
<name>A0ABZ0L1V7_9BACL</name>
<dbReference type="EMBL" id="CP116341">
    <property type="protein sequence ID" value="WOV85617.1"/>
    <property type="molecule type" value="Genomic_DNA"/>
</dbReference>
<organism evidence="1 2">
    <name type="scientific">Sporosarcina jeotgali</name>
    <dbReference type="NCBI Taxonomy" id="3020056"/>
    <lineage>
        <taxon>Bacteria</taxon>
        <taxon>Bacillati</taxon>
        <taxon>Bacillota</taxon>
        <taxon>Bacilli</taxon>
        <taxon>Bacillales</taxon>
        <taxon>Caryophanaceae</taxon>
        <taxon>Sporosarcina</taxon>
    </lineage>
</organism>
<keyword evidence="2" id="KW-1185">Reference proteome</keyword>
<accession>A0ABZ0L1V7</accession>
<sequence>MNQEKAEILILGSFHMSEIEGLDTHQRQMEIEELVSKIGNFKPTKIAVEMEPKESKTCNELYKRYQSGSFSLPINEIYQVGFRLGVELKHNEIYPTDWMGTEDMSFGEVQSWAEEHQSEMLKEILAGVEDIPVWTEDKTVLGYYRELNEPAFLDLLHKVHLNIARIGEVDHYVGINWLSWWYKRNLIMFSNLSRLIESKEERILFIVGIGHSSIVTKFIEESELCEVVKPLHYLS</sequence>
<evidence type="ECO:0000313" key="2">
    <source>
        <dbReference type="Proteomes" id="UP001303532"/>
    </source>
</evidence>